<evidence type="ECO:0000313" key="3">
    <source>
        <dbReference type="EMBL" id="GAA0678491.1"/>
    </source>
</evidence>
<evidence type="ECO:0000313" key="4">
    <source>
        <dbReference type="Proteomes" id="UP001500420"/>
    </source>
</evidence>
<dbReference type="AlphaFoldDB" id="A0AAV3TD52"/>
<dbReference type="PRINTS" id="PR00111">
    <property type="entry name" value="ABHYDROLASE"/>
</dbReference>
<dbReference type="SUPFAM" id="SSF53474">
    <property type="entry name" value="alpha/beta-Hydrolases"/>
    <property type="match status" value="1"/>
</dbReference>
<proteinExistence type="predicted"/>
<dbReference type="InterPro" id="IPR029058">
    <property type="entry name" value="AB_hydrolase_fold"/>
</dbReference>
<dbReference type="Pfam" id="PF00561">
    <property type="entry name" value="Abhydrolase_1"/>
    <property type="match status" value="1"/>
</dbReference>
<dbReference type="Proteomes" id="UP001500420">
    <property type="component" value="Unassembled WGS sequence"/>
</dbReference>
<sequence length="294" mass="33000">MGIDADVLDVESAESTRRSVNGVDLHVVAAGSEADPLVVLLHGFPDCFYGWRHQIEPLVDAGYRVVVPDQRGYNLSDKPVGLDPYRLGRLSADIAALIESEGEASAHVVGHDWGAMVAWDLALRRPGYVDRLGILNVPHPTAFRETLRSSPRQLLRSWYAFWFQLPYLPERALARGEFSGLVDALQRTSRIDTFDDADVDRYRESWAEPGALTAMLNWYRAAARRPDEPPRDRVAAPTLIAWGEKDPALVPELAEKSARHCDDVRVERFPTRSHWVHVEAPEAINELLLEHLGE</sequence>
<dbReference type="PANTHER" id="PTHR43329">
    <property type="entry name" value="EPOXIDE HYDROLASE"/>
    <property type="match status" value="1"/>
</dbReference>
<dbReference type="PRINTS" id="PR00412">
    <property type="entry name" value="EPOXHYDRLASE"/>
</dbReference>
<dbReference type="InterPro" id="IPR000073">
    <property type="entry name" value="AB_hydrolase_1"/>
</dbReference>
<comment type="caution">
    <text evidence="3">The sequence shown here is derived from an EMBL/GenBank/DDBJ whole genome shotgun (WGS) entry which is preliminary data.</text>
</comment>
<evidence type="ECO:0000256" key="1">
    <source>
        <dbReference type="ARBA" id="ARBA00022801"/>
    </source>
</evidence>
<protein>
    <submittedName>
        <fullName evidence="3">Alpha/beta hydrolase</fullName>
    </submittedName>
</protein>
<keyword evidence="4" id="KW-1185">Reference proteome</keyword>
<dbReference type="EMBL" id="BAAADV010000007">
    <property type="protein sequence ID" value="GAA0678491.1"/>
    <property type="molecule type" value="Genomic_DNA"/>
</dbReference>
<dbReference type="Gene3D" id="3.40.50.1820">
    <property type="entry name" value="alpha/beta hydrolase"/>
    <property type="match status" value="1"/>
</dbReference>
<evidence type="ECO:0000259" key="2">
    <source>
        <dbReference type="Pfam" id="PF00561"/>
    </source>
</evidence>
<name>A0AAV3TD52_9EURY</name>
<dbReference type="InterPro" id="IPR000639">
    <property type="entry name" value="Epox_hydrolase-like"/>
</dbReference>
<dbReference type="RefSeq" id="WP_343774727.1">
    <property type="nucleotide sequence ID" value="NZ_BAAADV010000007.1"/>
</dbReference>
<gene>
    <name evidence="3" type="ORF">GCM10009020_28510</name>
</gene>
<dbReference type="GO" id="GO:0016787">
    <property type="term" value="F:hydrolase activity"/>
    <property type="evidence" value="ECO:0007669"/>
    <property type="project" value="UniProtKB-KW"/>
</dbReference>
<accession>A0AAV3TD52</accession>
<organism evidence="3 4">
    <name type="scientific">Natronoarchaeum mannanilyticum</name>
    <dbReference type="NCBI Taxonomy" id="926360"/>
    <lineage>
        <taxon>Archaea</taxon>
        <taxon>Methanobacteriati</taxon>
        <taxon>Methanobacteriota</taxon>
        <taxon>Stenosarchaea group</taxon>
        <taxon>Halobacteria</taxon>
        <taxon>Halobacteriales</taxon>
        <taxon>Natronoarchaeaceae</taxon>
    </lineage>
</organism>
<reference evidence="3 4" key="1">
    <citation type="journal article" date="2019" name="Int. J. Syst. Evol. Microbiol.">
        <title>The Global Catalogue of Microorganisms (GCM) 10K type strain sequencing project: providing services to taxonomists for standard genome sequencing and annotation.</title>
        <authorList>
            <consortium name="The Broad Institute Genomics Platform"/>
            <consortium name="The Broad Institute Genome Sequencing Center for Infectious Disease"/>
            <person name="Wu L."/>
            <person name="Ma J."/>
        </authorList>
    </citation>
    <scope>NUCLEOTIDE SEQUENCE [LARGE SCALE GENOMIC DNA]</scope>
    <source>
        <strain evidence="3 4">JCM 16328</strain>
    </source>
</reference>
<keyword evidence="1 3" id="KW-0378">Hydrolase</keyword>
<feature type="domain" description="AB hydrolase-1" evidence="2">
    <location>
        <begin position="36"/>
        <end position="281"/>
    </location>
</feature>